<keyword evidence="9" id="KW-1185">Reference proteome</keyword>
<dbReference type="GO" id="GO:0009249">
    <property type="term" value="P:protein lipoylation"/>
    <property type="evidence" value="ECO:0007669"/>
    <property type="project" value="InterPro"/>
</dbReference>
<dbReference type="PANTHER" id="PTHR10993:SF7">
    <property type="entry name" value="LIPOYLTRANSFERASE 2, MITOCHONDRIAL-RELATED"/>
    <property type="match status" value="1"/>
</dbReference>
<dbReference type="AlphaFoldDB" id="A0AAV5GS61"/>
<gene>
    <name evidence="8" type="ORF">Rhopal_005370-T1</name>
</gene>
<dbReference type="Gene3D" id="3.30.930.10">
    <property type="entry name" value="Bira Bifunctional Protein, Domain 2"/>
    <property type="match status" value="1"/>
</dbReference>
<protein>
    <recommendedName>
        <fullName evidence="3">lipoyl(octanoyl) transferase</fullName>
        <ecNumber evidence="3">2.3.1.181</ecNumber>
    </recommendedName>
</protein>
<evidence type="ECO:0000313" key="8">
    <source>
        <dbReference type="EMBL" id="GJN92340.1"/>
    </source>
</evidence>
<evidence type="ECO:0000256" key="4">
    <source>
        <dbReference type="ARBA" id="ARBA00022679"/>
    </source>
</evidence>
<keyword evidence="6" id="KW-0812">Transmembrane</keyword>
<sequence length="463" mass="51664">MPLPVYTLHRSAHDFLAGNYWDDLFFIGGKPAGDAIRETLSTAGTALGDCRWSSARELVATPPKEVAADEDGSTFTVWTFVNPNSSTCDRQWVLVAITIRMLLPRVGIRLPKSSFHSFSQIGASLLGDYVFTTRVWVKRARLDGRLFSILQVSWVACTPVLLCLAYLLARDLARFMVKRGLSRVEDLVLDLEVVEIPYECALLLQESIVQARLSAKAALLKLEGHAEPEHLAPLRRVAETDILLLLQHTPVYTAGRREKDPAQLEAEGGRLRALGADYVHTMRGGQTTYHGPGQLVGYSLMDLGAAELSTRCYVDRLERFLEDFATSLHIPVHPLEHTGVFTSPTTKIGSIGIHIRRRISLHGFAFNVEQQTKAWFDNIIACGLADVRSTNVEAELRKRGKLGPTDEKRVLDTVPLAVELFGRRYGRKMRQLEPDDEFAEARQMIADGVEGRLRPLERKLLGV</sequence>
<dbReference type="EMBL" id="BQKY01000011">
    <property type="protein sequence ID" value="GJN92340.1"/>
    <property type="molecule type" value="Genomic_DNA"/>
</dbReference>
<dbReference type="Pfam" id="PF21948">
    <property type="entry name" value="LplA-B_cat"/>
    <property type="match status" value="1"/>
</dbReference>
<evidence type="ECO:0000256" key="2">
    <source>
        <dbReference type="ARBA" id="ARBA00007907"/>
    </source>
</evidence>
<keyword evidence="6" id="KW-1133">Transmembrane helix</keyword>
<accession>A0AAV5GS61</accession>
<dbReference type="InterPro" id="IPR004143">
    <property type="entry name" value="BPL_LPL_catalytic"/>
</dbReference>
<proteinExistence type="inferred from homology"/>
<organism evidence="8 9">
    <name type="scientific">Rhodotorula paludigena</name>
    <dbReference type="NCBI Taxonomy" id="86838"/>
    <lineage>
        <taxon>Eukaryota</taxon>
        <taxon>Fungi</taxon>
        <taxon>Dikarya</taxon>
        <taxon>Basidiomycota</taxon>
        <taxon>Pucciniomycotina</taxon>
        <taxon>Microbotryomycetes</taxon>
        <taxon>Sporidiobolales</taxon>
        <taxon>Sporidiobolaceae</taxon>
        <taxon>Rhodotorula</taxon>
    </lineage>
</organism>
<feature type="transmembrane region" description="Helical" evidence="6">
    <location>
        <begin position="149"/>
        <end position="169"/>
    </location>
</feature>
<reference evidence="8 9" key="1">
    <citation type="submission" date="2021-12" db="EMBL/GenBank/DDBJ databases">
        <title>High titer production of polyol ester of fatty acids by Rhodotorula paludigena BS15 towards product separation-free biomass refinery.</title>
        <authorList>
            <person name="Mano J."/>
            <person name="Ono H."/>
            <person name="Tanaka T."/>
            <person name="Naito K."/>
            <person name="Sushida H."/>
            <person name="Ike M."/>
            <person name="Tokuyasu K."/>
            <person name="Kitaoka M."/>
        </authorList>
    </citation>
    <scope>NUCLEOTIDE SEQUENCE [LARGE SCALE GENOMIC DNA]</scope>
    <source>
        <strain evidence="8 9">BS15</strain>
    </source>
</reference>
<dbReference type="PROSITE" id="PS01313">
    <property type="entry name" value="LIPB"/>
    <property type="match status" value="1"/>
</dbReference>
<evidence type="ECO:0000313" key="9">
    <source>
        <dbReference type="Proteomes" id="UP001342314"/>
    </source>
</evidence>
<dbReference type="InterPro" id="IPR000544">
    <property type="entry name" value="Octanoyltransferase"/>
</dbReference>
<comment type="pathway">
    <text evidence="1">Protein modification; protein lipoylation via endogenous pathway; protein N(6)-(lipoyl)lysine from octanoyl-[acyl-carrier-protein]: step 1/2.</text>
</comment>
<dbReference type="PROSITE" id="PS51733">
    <property type="entry name" value="BPL_LPL_CATALYTIC"/>
    <property type="match status" value="1"/>
</dbReference>
<dbReference type="PANTHER" id="PTHR10993">
    <property type="entry name" value="OCTANOYLTRANSFERASE"/>
    <property type="match status" value="1"/>
</dbReference>
<dbReference type="EC" id="2.3.1.181" evidence="3"/>
<dbReference type="SUPFAM" id="SSF55681">
    <property type="entry name" value="Class II aaRS and biotin synthetases"/>
    <property type="match status" value="1"/>
</dbReference>
<keyword evidence="4" id="KW-0808">Transferase</keyword>
<evidence type="ECO:0000259" key="7">
    <source>
        <dbReference type="PROSITE" id="PS51733"/>
    </source>
</evidence>
<evidence type="ECO:0000256" key="6">
    <source>
        <dbReference type="SAM" id="Phobius"/>
    </source>
</evidence>
<name>A0AAV5GS61_9BASI</name>
<dbReference type="NCBIfam" id="TIGR00214">
    <property type="entry name" value="lipB"/>
    <property type="match status" value="1"/>
</dbReference>
<evidence type="ECO:0000256" key="1">
    <source>
        <dbReference type="ARBA" id="ARBA00004821"/>
    </source>
</evidence>
<evidence type="ECO:0000256" key="3">
    <source>
        <dbReference type="ARBA" id="ARBA00012334"/>
    </source>
</evidence>
<dbReference type="InterPro" id="IPR045864">
    <property type="entry name" value="aa-tRNA-synth_II/BPL/LPL"/>
</dbReference>
<comment type="caution">
    <text evidence="8">The sequence shown here is derived from an EMBL/GenBank/DDBJ whole genome shotgun (WGS) entry which is preliminary data.</text>
</comment>
<keyword evidence="6" id="KW-0472">Membrane</keyword>
<dbReference type="InterPro" id="IPR020605">
    <property type="entry name" value="Octanoyltransferase_CS"/>
</dbReference>
<comment type="similarity">
    <text evidence="2">Belongs to the LipB family.</text>
</comment>
<dbReference type="Proteomes" id="UP001342314">
    <property type="component" value="Unassembled WGS sequence"/>
</dbReference>
<evidence type="ECO:0000256" key="5">
    <source>
        <dbReference type="ARBA" id="ARBA00023315"/>
    </source>
</evidence>
<feature type="domain" description="BPL/LPL catalytic" evidence="7">
    <location>
        <begin position="237"/>
        <end position="413"/>
    </location>
</feature>
<keyword evidence="5" id="KW-0012">Acyltransferase</keyword>
<dbReference type="GO" id="GO:0033819">
    <property type="term" value="F:lipoyl(octanoyl) transferase activity"/>
    <property type="evidence" value="ECO:0007669"/>
    <property type="project" value="UniProtKB-EC"/>
</dbReference>